<dbReference type="Pfam" id="PF02366">
    <property type="entry name" value="PMT"/>
    <property type="match status" value="1"/>
</dbReference>
<evidence type="ECO:0000256" key="10">
    <source>
        <dbReference type="ARBA" id="ARBA00022989"/>
    </source>
</evidence>
<evidence type="ECO:0000256" key="3">
    <source>
        <dbReference type="ARBA" id="ARBA00007222"/>
    </source>
</evidence>
<feature type="transmembrane region" description="Helical" evidence="16">
    <location>
        <begin position="612"/>
        <end position="633"/>
    </location>
</feature>
<evidence type="ECO:0000256" key="13">
    <source>
        <dbReference type="ARBA" id="ARBA00045085"/>
    </source>
</evidence>
<keyword evidence="19" id="KW-1185">Reference proteome</keyword>
<dbReference type="FunFam" id="2.80.10.50:FF:000034">
    <property type="entry name" value="Dolichyl-phosphate-mannose-protein mannosyltransferase 1"/>
    <property type="match status" value="1"/>
</dbReference>
<evidence type="ECO:0000313" key="19">
    <source>
        <dbReference type="Proteomes" id="UP000775547"/>
    </source>
</evidence>
<keyword evidence="9" id="KW-0256">Endoplasmic reticulum</keyword>
<feature type="compositionally biased region" description="Basic and acidic residues" evidence="15">
    <location>
        <begin position="999"/>
        <end position="1014"/>
    </location>
</feature>
<feature type="transmembrane region" description="Helical" evidence="16">
    <location>
        <begin position="666"/>
        <end position="687"/>
    </location>
</feature>
<feature type="region of interest" description="Disordered" evidence="15">
    <location>
        <begin position="833"/>
        <end position="855"/>
    </location>
</feature>
<comment type="similarity">
    <text evidence="3">Belongs to the glycosyltransferase 39 family.</text>
</comment>
<dbReference type="Proteomes" id="UP000775547">
    <property type="component" value="Unassembled WGS sequence"/>
</dbReference>
<reference evidence="18" key="2">
    <citation type="submission" date="2021-10" db="EMBL/GenBank/DDBJ databases">
        <title>Phylogenomics reveals ancestral predisposition of the termite-cultivated fungus Termitomyces towards a domesticated lifestyle.</title>
        <authorList>
            <person name="Auxier B."/>
            <person name="Grum-Grzhimaylo A."/>
            <person name="Cardenas M.E."/>
            <person name="Lodge J.D."/>
            <person name="Laessoe T."/>
            <person name="Pedersen O."/>
            <person name="Smith M.E."/>
            <person name="Kuyper T.W."/>
            <person name="Franco-Molano E.A."/>
            <person name="Baroni T.J."/>
            <person name="Aanen D.K."/>
        </authorList>
    </citation>
    <scope>NUCLEOTIDE SEQUENCE</scope>
    <source>
        <strain evidence="18">AP01</strain>
        <tissue evidence="18">Mycelium</tissue>
    </source>
</reference>
<evidence type="ECO:0000256" key="15">
    <source>
        <dbReference type="SAM" id="MobiDB-lite"/>
    </source>
</evidence>
<feature type="transmembrane region" description="Helical" evidence="16">
    <location>
        <begin position="725"/>
        <end position="742"/>
    </location>
</feature>
<feature type="domain" description="MIR" evidence="17">
    <location>
        <begin position="345"/>
        <end position="399"/>
    </location>
</feature>
<dbReference type="PROSITE" id="PS50919">
    <property type="entry name" value="MIR"/>
    <property type="match status" value="3"/>
</dbReference>
<feature type="transmembrane region" description="Helical" evidence="16">
    <location>
        <begin position="292"/>
        <end position="311"/>
    </location>
</feature>
<keyword evidence="8" id="KW-0677">Repeat</keyword>
<keyword evidence="11 16" id="KW-0472">Membrane</keyword>
<gene>
    <name evidence="18" type="ORF">DXG03_006585</name>
</gene>
<evidence type="ECO:0000256" key="2">
    <source>
        <dbReference type="ARBA" id="ARBA00004922"/>
    </source>
</evidence>
<keyword evidence="5" id="KW-0328">Glycosyltransferase</keyword>
<comment type="pathway">
    <text evidence="2">Protein modification; protein glycosylation.</text>
</comment>
<evidence type="ECO:0000256" key="6">
    <source>
        <dbReference type="ARBA" id="ARBA00022679"/>
    </source>
</evidence>
<dbReference type="Pfam" id="PF16192">
    <property type="entry name" value="PMT_4TMC"/>
    <property type="match status" value="1"/>
</dbReference>
<dbReference type="EMBL" id="JABCKV010000044">
    <property type="protein sequence ID" value="KAG5645283.1"/>
    <property type="molecule type" value="Genomic_DNA"/>
</dbReference>
<dbReference type="PANTHER" id="PTHR10050">
    <property type="entry name" value="DOLICHYL-PHOSPHATE-MANNOSE--PROTEIN MANNOSYLTRANSFERASE"/>
    <property type="match status" value="1"/>
</dbReference>
<evidence type="ECO:0000256" key="8">
    <source>
        <dbReference type="ARBA" id="ARBA00022737"/>
    </source>
</evidence>
<evidence type="ECO:0000256" key="9">
    <source>
        <dbReference type="ARBA" id="ARBA00022824"/>
    </source>
</evidence>
<comment type="catalytic activity">
    <reaction evidence="13">
        <text>a di-trans,poly-cis-dolichyl beta-D-mannosyl phosphate + L-threonyl-[protein] = 3-O-(alpha-D-mannosyl)-L-threonyl-[protein] + a di-trans,poly-cis-dolichyl phosphate + H(+)</text>
        <dbReference type="Rhea" id="RHEA:53396"/>
        <dbReference type="Rhea" id="RHEA-COMP:11060"/>
        <dbReference type="Rhea" id="RHEA-COMP:13547"/>
        <dbReference type="Rhea" id="RHEA-COMP:19498"/>
        <dbReference type="Rhea" id="RHEA-COMP:19501"/>
        <dbReference type="ChEBI" id="CHEBI:15378"/>
        <dbReference type="ChEBI" id="CHEBI:30013"/>
        <dbReference type="ChEBI" id="CHEBI:57683"/>
        <dbReference type="ChEBI" id="CHEBI:58211"/>
        <dbReference type="ChEBI" id="CHEBI:137323"/>
        <dbReference type="EC" id="2.4.1.109"/>
    </reaction>
</comment>
<protein>
    <recommendedName>
        <fullName evidence="4">dolichyl-phosphate-mannose--protein mannosyltransferase</fullName>
        <ecNumber evidence="4">2.4.1.109</ecNumber>
    </recommendedName>
</protein>
<dbReference type="InterPro" id="IPR027005">
    <property type="entry name" value="PMT-like"/>
</dbReference>
<feature type="domain" description="MIR" evidence="17">
    <location>
        <begin position="482"/>
        <end position="538"/>
    </location>
</feature>
<feature type="compositionally biased region" description="Low complexity" evidence="15">
    <location>
        <begin position="959"/>
        <end position="968"/>
    </location>
</feature>
<evidence type="ECO:0000256" key="12">
    <source>
        <dbReference type="ARBA" id="ARBA00023180"/>
    </source>
</evidence>
<comment type="subcellular location">
    <subcellularLocation>
        <location evidence="1">Endoplasmic reticulum membrane</location>
        <topology evidence="1">Multi-pass membrane protein</topology>
    </subcellularLocation>
</comment>
<reference evidence="18" key="1">
    <citation type="submission" date="2020-07" db="EMBL/GenBank/DDBJ databases">
        <authorList>
            <person name="Nieuwenhuis M."/>
            <person name="Van De Peppel L.J.J."/>
        </authorList>
    </citation>
    <scope>NUCLEOTIDE SEQUENCE</scope>
    <source>
        <strain evidence="18">AP01</strain>
        <tissue evidence="18">Mycelium</tissue>
    </source>
</reference>
<dbReference type="PANTHER" id="PTHR10050:SF50">
    <property type="entry name" value="DOLICHYL-PHOSPHATE-MANNOSE--PROTEIN MANNOSYLTRANSFERASE 1-RELATED"/>
    <property type="match status" value="1"/>
</dbReference>
<keyword evidence="7 16" id="KW-0812">Transmembrane</keyword>
<dbReference type="GO" id="GO:0031502">
    <property type="term" value="C:dolichyl-phosphate-mannose-protein mannosyltransferase complex"/>
    <property type="evidence" value="ECO:0007669"/>
    <property type="project" value="UniProtKB-ARBA"/>
</dbReference>
<feature type="transmembrane region" description="Helical" evidence="16">
    <location>
        <begin position="205"/>
        <end position="226"/>
    </location>
</feature>
<dbReference type="AlphaFoldDB" id="A0A9P7KC67"/>
<name>A0A9P7KC67_9AGAR</name>
<comment type="catalytic activity">
    <reaction evidence="14">
        <text>a di-trans,poly-cis-dolichyl beta-D-mannosyl phosphate + L-seryl-[protein] = 3-O-(alpha-D-mannosyl)-L-seryl-[protein] + a di-trans,poly-cis-dolichyl phosphate + H(+)</text>
        <dbReference type="Rhea" id="RHEA:17377"/>
        <dbReference type="Rhea" id="RHEA-COMP:9863"/>
        <dbReference type="Rhea" id="RHEA-COMP:13546"/>
        <dbReference type="Rhea" id="RHEA-COMP:19498"/>
        <dbReference type="Rhea" id="RHEA-COMP:19501"/>
        <dbReference type="ChEBI" id="CHEBI:15378"/>
        <dbReference type="ChEBI" id="CHEBI:29999"/>
        <dbReference type="ChEBI" id="CHEBI:57683"/>
        <dbReference type="ChEBI" id="CHEBI:58211"/>
        <dbReference type="ChEBI" id="CHEBI:137321"/>
        <dbReference type="EC" id="2.4.1.109"/>
    </reaction>
</comment>
<accession>A0A9P7KC67</accession>
<dbReference type="Pfam" id="PF02815">
    <property type="entry name" value="MIR"/>
    <property type="match status" value="1"/>
</dbReference>
<dbReference type="Gene3D" id="2.80.10.50">
    <property type="match status" value="1"/>
</dbReference>
<keyword evidence="10 16" id="KW-1133">Transmembrane helix</keyword>
<feature type="domain" description="MIR" evidence="17">
    <location>
        <begin position="413"/>
        <end position="472"/>
    </location>
</feature>
<dbReference type="SUPFAM" id="SSF82109">
    <property type="entry name" value="MIR domain"/>
    <property type="match status" value="1"/>
</dbReference>
<evidence type="ECO:0000313" key="18">
    <source>
        <dbReference type="EMBL" id="KAG5645283.1"/>
    </source>
</evidence>
<dbReference type="InterPro" id="IPR036300">
    <property type="entry name" value="MIR_dom_sf"/>
</dbReference>
<dbReference type="CDD" id="cd23283">
    <property type="entry name" value="beta-trefoil_MIR_PMT1-like"/>
    <property type="match status" value="1"/>
</dbReference>
<dbReference type="InterPro" id="IPR016093">
    <property type="entry name" value="MIR_motif"/>
</dbReference>
<evidence type="ECO:0000256" key="14">
    <source>
        <dbReference type="ARBA" id="ARBA00045102"/>
    </source>
</evidence>
<keyword evidence="6" id="KW-0808">Transferase</keyword>
<feature type="transmembrane region" description="Helical" evidence="16">
    <location>
        <begin position="699"/>
        <end position="718"/>
    </location>
</feature>
<keyword evidence="12" id="KW-0325">Glycoprotein</keyword>
<dbReference type="InterPro" id="IPR032421">
    <property type="entry name" value="PMT_4TMC"/>
</dbReference>
<dbReference type="OrthoDB" id="292747at2759"/>
<dbReference type="EC" id="2.4.1.109" evidence="4"/>
<evidence type="ECO:0000259" key="17">
    <source>
        <dbReference type="PROSITE" id="PS50919"/>
    </source>
</evidence>
<evidence type="ECO:0000256" key="5">
    <source>
        <dbReference type="ARBA" id="ARBA00022676"/>
    </source>
</evidence>
<dbReference type="SMART" id="SM00472">
    <property type="entry name" value="MIR"/>
    <property type="match status" value="3"/>
</dbReference>
<evidence type="ECO:0000256" key="11">
    <source>
        <dbReference type="ARBA" id="ARBA00023136"/>
    </source>
</evidence>
<sequence length="1014" mass="112143">MSGHVRARRPASPPPGAAHPAPVAPQRFPHPRNDHLDADARRAAASSKGFAPARGKYHPPGGLNITAGEWKLLFFVVLVASGVRLFRLSKPNSVVFDEVHFGKFASKYIKTQYYVDVHPPLAKLLITLAAFLFGYDGQFDFKEIGKIYERVPYVAMRMLPATLGVATVPLSYLTLRALDCRVTTALLASLFITFENGLVTQSRHILLDSPLIFFTALTTFLWCGFWNEDKHKPFTKTWWTWLTLTGLSLGAVVSCKWVGLFTIATVGVSTLSQLWTLLGDLRVPPTLFIRHFFARALCLIALPIVFYMAMFQIHFLILENSGDGDGFMSSEFQHTLGGRGMADTYADIAVGSQVTIRHVNTQGGYLHSHVSTYPGGSKQQQITLYPHRDANNDWRIYNASDSAGEFDWTRDPLSYITAGTRVKLQHIATEKHLHSHDIRPPVSDVDFQNEVSAYGMPGFAGDANDDWFVEIEHGDKRDKESHKRLRTLRTVFRLRHSLTGCYLFSHKVKLPDWGFEQQEVTCNKNAARPNSLWVIETATHSNLPLDAPKVNYKLPGFFAKFFELQRVMWTTNAGLTDRHTYDSRPSSWPRLRRGINFWVKDHHQIYLIGNPLVWYLSTLAVVAYAAVRGFLVLRAQRGYHDFDNSKSFLPSLPFPMTHKHVIAAKVVKYDSLCGFLFVGWALHYFPFFLMGRQLFLHHYFPALYFAVLLSCAGFDLATSTLRPRVRLQIAAVLVIAAVWHFAKFSPLAYGTPWTKTKCLSAKWVKTWDFSCNDFYDDWLTPRQYSQYNAPGSTPQQSQIPVAHTTVGGGADGRPAIVVPQHEKDSFDPNAALAHDVGPGNGKKKDALKPEDDGETITTTGVRAEGVPEPGRNVFEGGAVGADGVKSVGGGEEQLKVEEVLPTTATREIVAVAGGGGAGGVVGAVVGGTSAEFKAKQDEEKAKVVVGSNESEEKKKDGAAAEGTTTAAASERDTSATETQTQTLEEKKPVAAGPLGEAELEAKIAGEELFPDARR</sequence>
<feature type="region of interest" description="Disordered" evidence="15">
    <location>
        <begin position="943"/>
        <end position="1014"/>
    </location>
</feature>
<feature type="transmembrane region" description="Helical" evidence="16">
    <location>
        <begin position="238"/>
        <end position="254"/>
    </location>
</feature>
<feature type="transmembrane region" description="Helical" evidence="16">
    <location>
        <begin position="155"/>
        <end position="175"/>
    </location>
</feature>
<dbReference type="InterPro" id="IPR003342">
    <property type="entry name" value="ArnT-like_N"/>
</dbReference>
<evidence type="ECO:0000256" key="7">
    <source>
        <dbReference type="ARBA" id="ARBA00022692"/>
    </source>
</evidence>
<organism evidence="18 19">
    <name type="scientific">Asterophora parasitica</name>
    <dbReference type="NCBI Taxonomy" id="117018"/>
    <lineage>
        <taxon>Eukaryota</taxon>
        <taxon>Fungi</taxon>
        <taxon>Dikarya</taxon>
        <taxon>Basidiomycota</taxon>
        <taxon>Agaricomycotina</taxon>
        <taxon>Agaricomycetes</taxon>
        <taxon>Agaricomycetidae</taxon>
        <taxon>Agaricales</taxon>
        <taxon>Tricholomatineae</taxon>
        <taxon>Lyophyllaceae</taxon>
        <taxon>Asterophora</taxon>
    </lineage>
</organism>
<evidence type="ECO:0000256" key="4">
    <source>
        <dbReference type="ARBA" id="ARBA00012839"/>
    </source>
</evidence>
<feature type="region of interest" description="Disordered" evidence="15">
    <location>
        <begin position="1"/>
        <end position="34"/>
    </location>
</feature>
<comment type="caution">
    <text evidence="18">The sequence shown here is derived from an EMBL/GenBank/DDBJ whole genome shotgun (WGS) entry which is preliminary data.</text>
</comment>
<proteinExistence type="inferred from homology"/>
<dbReference type="GO" id="GO:0004169">
    <property type="term" value="F:dolichyl-phosphate-mannose-protein mannosyltransferase activity"/>
    <property type="evidence" value="ECO:0007669"/>
    <property type="project" value="UniProtKB-EC"/>
</dbReference>
<evidence type="ECO:0000256" key="1">
    <source>
        <dbReference type="ARBA" id="ARBA00004477"/>
    </source>
</evidence>
<evidence type="ECO:0000256" key="16">
    <source>
        <dbReference type="SAM" id="Phobius"/>
    </source>
</evidence>
<feature type="transmembrane region" description="Helical" evidence="16">
    <location>
        <begin position="113"/>
        <end position="135"/>
    </location>
</feature>